<evidence type="ECO:0000256" key="2">
    <source>
        <dbReference type="ARBA" id="ARBA00022741"/>
    </source>
</evidence>
<dbReference type="GO" id="GO:0005737">
    <property type="term" value="C:cytoplasm"/>
    <property type="evidence" value="ECO:0007669"/>
    <property type="project" value="TreeGrafter"/>
</dbReference>
<keyword evidence="4" id="KW-0807">Transducer</keyword>
<dbReference type="InterPro" id="IPR011025">
    <property type="entry name" value="GproteinA_insert"/>
</dbReference>
<evidence type="ECO:0000256" key="3">
    <source>
        <dbReference type="ARBA" id="ARBA00023134"/>
    </source>
</evidence>
<evidence type="ECO:0000256" key="4">
    <source>
        <dbReference type="ARBA" id="ARBA00023224"/>
    </source>
</evidence>
<dbReference type="GO" id="GO:0007188">
    <property type="term" value="P:adenylate cyclase-modulating G protein-coupled receptor signaling pathway"/>
    <property type="evidence" value="ECO:0007669"/>
    <property type="project" value="TreeGrafter"/>
</dbReference>
<keyword evidence="3 5" id="KW-0342">GTP-binding</keyword>
<evidence type="ECO:0000313" key="9">
    <source>
        <dbReference type="Proteomes" id="UP000813824"/>
    </source>
</evidence>
<proteinExistence type="predicted"/>
<organism evidence="8 9">
    <name type="scientific">Cristinia sonorae</name>
    <dbReference type="NCBI Taxonomy" id="1940300"/>
    <lineage>
        <taxon>Eukaryota</taxon>
        <taxon>Fungi</taxon>
        <taxon>Dikarya</taxon>
        <taxon>Basidiomycota</taxon>
        <taxon>Agaricomycotina</taxon>
        <taxon>Agaricomycetes</taxon>
        <taxon>Agaricomycetidae</taxon>
        <taxon>Agaricales</taxon>
        <taxon>Pleurotineae</taxon>
        <taxon>Stephanosporaceae</taxon>
        <taxon>Cristinia</taxon>
    </lineage>
</organism>
<dbReference type="FunFam" id="3.40.50.300:FF:000692">
    <property type="entry name" value="Guanine nucleotide-binding protein subunit alpha"/>
    <property type="match status" value="1"/>
</dbReference>
<dbReference type="PRINTS" id="PR00318">
    <property type="entry name" value="GPROTEINA"/>
</dbReference>
<protein>
    <submittedName>
        <fullName evidence="8">G-protein alpha subunit</fullName>
    </submittedName>
</protein>
<dbReference type="PANTHER" id="PTHR10218:SF360">
    <property type="entry name" value="GUANINE NUCLEOTIDE-BINDING PROTEIN SUBUNIT ALPHA HOMOLOG"/>
    <property type="match status" value="1"/>
</dbReference>
<evidence type="ECO:0000313" key="8">
    <source>
        <dbReference type="EMBL" id="KAH8092195.1"/>
    </source>
</evidence>
<dbReference type="GO" id="GO:0005525">
    <property type="term" value="F:GTP binding"/>
    <property type="evidence" value="ECO:0007669"/>
    <property type="project" value="UniProtKB-KW"/>
</dbReference>
<dbReference type="InterPro" id="IPR027417">
    <property type="entry name" value="P-loop_NTPase"/>
</dbReference>
<dbReference type="SMART" id="SM00275">
    <property type="entry name" value="G_alpha"/>
    <property type="match status" value="1"/>
</dbReference>
<accession>A0A8K0UHK2</accession>
<dbReference type="EMBL" id="JAEVFJ010000033">
    <property type="protein sequence ID" value="KAH8092195.1"/>
    <property type="molecule type" value="Genomic_DNA"/>
</dbReference>
<comment type="caution">
    <text evidence="8">The sequence shown here is derived from an EMBL/GenBank/DDBJ whole genome shotgun (WGS) entry which is preliminary data.</text>
</comment>
<dbReference type="GO" id="GO:0003924">
    <property type="term" value="F:GTPase activity"/>
    <property type="evidence" value="ECO:0007669"/>
    <property type="project" value="InterPro"/>
</dbReference>
<feature type="binding site" evidence="5">
    <location>
        <begin position="383"/>
        <end position="386"/>
    </location>
    <ligand>
        <name>GTP</name>
        <dbReference type="ChEBI" id="CHEBI:37565"/>
    </ligand>
</feature>
<keyword evidence="2 5" id="KW-0547">Nucleotide-binding</keyword>
<feature type="region of interest" description="Disordered" evidence="7">
    <location>
        <begin position="203"/>
        <end position="224"/>
    </location>
</feature>
<feature type="binding site" evidence="6">
    <location>
        <position position="290"/>
    </location>
    <ligand>
        <name>Mg(2+)</name>
        <dbReference type="ChEBI" id="CHEBI:18420"/>
    </ligand>
</feature>
<gene>
    <name evidence="8" type="ORF">BXZ70DRAFT_898344</name>
</gene>
<sequence length="510" mass="58560">MDDDPLTLALSPPPNETPEERENRLRDEAEARKISEDIDEEIKAQRLALKKKPHVKVLLLGQSESDFQIAYSQEAWKAELLSWRTVIQWNLLRNVQLIIELLDEEMSRERAFSEDEDSGSDNDETSTNSAASPPPRRGPIVITEKHRLLKLQLLPLRQVQRDVEERLGASSHEIPAQDEWISQKQAQELFVRSNNRWKATLLPGRRSSDMSTGMPRRNREAEANQTTDILAGSAQAIKSLWEDETVQELLRRRRVRMDALPGFFISDVMRIARRDYVPTNEDVVRARLRTLGVQEHHIHFDTGPAAGMDWILYDVGGSRTQRAAWTPYFDDCDAIIFLAPISCFDEKLAEDKRVNRLEDSYTLWKTICSSKLLAKAQIILFLNKCDLLEKKLRAGVQVKDYVPSFGKRKNDAQTVSQYFAQHFKEIAKTCSPQPRPFRVHLTSVIDTKATAVTLHTGKSPAFSPQSLQALSHSHTPLLYSYETRDIPYRFMQSRTVFYKHICVAWTSYNA</sequence>
<reference evidence="8" key="1">
    <citation type="journal article" date="2021" name="New Phytol.">
        <title>Evolutionary innovations through gain and loss of genes in the ectomycorrhizal Boletales.</title>
        <authorList>
            <person name="Wu G."/>
            <person name="Miyauchi S."/>
            <person name="Morin E."/>
            <person name="Kuo A."/>
            <person name="Drula E."/>
            <person name="Varga T."/>
            <person name="Kohler A."/>
            <person name="Feng B."/>
            <person name="Cao Y."/>
            <person name="Lipzen A."/>
            <person name="Daum C."/>
            <person name="Hundley H."/>
            <person name="Pangilinan J."/>
            <person name="Johnson J."/>
            <person name="Barry K."/>
            <person name="LaButti K."/>
            <person name="Ng V."/>
            <person name="Ahrendt S."/>
            <person name="Min B."/>
            <person name="Choi I.G."/>
            <person name="Park H."/>
            <person name="Plett J.M."/>
            <person name="Magnuson J."/>
            <person name="Spatafora J.W."/>
            <person name="Nagy L.G."/>
            <person name="Henrissat B."/>
            <person name="Grigoriev I.V."/>
            <person name="Yang Z.L."/>
            <person name="Xu J."/>
            <person name="Martin F.M."/>
        </authorList>
    </citation>
    <scope>NUCLEOTIDE SEQUENCE</scope>
    <source>
        <strain evidence="8">KKN 215</strain>
    </source>
</reference>
<feature type="region of interest" description="Disordered" evidence="7">
    <location>
        <begin position="110"/>
        <end position="139"/>
    </location>
</feature>
<dbReference type="GO" id="GO:0005834">
    <property type="term" value="C:heterotrimeric G-protein complex"/>
    <property type="evidence" value="ECO:0007669"/>
    <property type="project" value="TreeGrafter"/>
</dbReference>
<name>A0A8K0UHK2_9AGAR</name>
<dbReference type="AlphaFoldDB" id="A0A8K0UHK2"/>
<dbReference type="Proteomes" id="UP000813824">
    <property type="component" value="Unassembled WGS sequence"/>
</dbReference>
<dbReference type="GO" id="GO:0031683">
    <property type="term" value="F:G-protein beta/gamma-subunit complex binding"/>
    <property type="evidence" value="ECO:0007669"/>
    <property type="project" value="InterPro"/>
</dbReference>
<evidence type="ECO:0000256" key="1">
    <source>
        <dbReference type="ARBA" id="ARBA00022723"/>
    </source>
</evidence>
<feature type="compositionally biased region" description="Acidic residues" evidence="7">
    <location>
        <begin position="114"/>
        <end position="124"/>
    </location>
</feature>
<dbReference type="InterPro" id="IPR001019">
    <property type="entry name" value="Gprotein_alpha_su"/>
</dbReference>
<dbReference type="PROSITE" id="PS51882">
    <property type="entry name" value="G_ALPHA"/>
    <property type="match status" value="1"/>
</dbReference>
<dbReference type="OrthoDB" id="5817230at2759"/>
<keyword evidence="1 6" id="KW-0479">Metal-binding</keyword>
<dbReference type="GO" id="GO:0001664">
    <property type="term" value="F:G protein-coupled receptor binding"/>
    <property type="evidence" value="ECO:0007669"/>
    <property type="project" value="TreeGrafter"/>
</dbReference>
<feature type="region of interest" description="Disordered" evidence="7">
    <location>
        <begin position="1"/>
        <end position="33"/>
    </location>
</feature>
<keyword evidence="6" id="KW-0460">Magnesium</keyword>
<dbReference type="GO" id="GO:0046872">
    <property type="term" value="F:metal ion binding"/>
    <property type="evidence" value="ECO:0007669"/>
    <property type="project" value="UniProtKB-KW"/>
</dbReference>
<keyword evidence="9" id="KW-1185">Reference proteome</keyword>
<dbReference type="SUPFAM" id="SSF52540">
    <property type="entry name" value="P-loop containing nucleoside triphosphate hydrolases"/>
    <property type="match status" value="1"/>
</dbReference>
<feature type="compositionally biased region" description="Basic and acidic residues" evidence="7">
    <location>
        <begin position="18"/>
        <end position="33"/>
    </location>
</feature>
<dbReference type="Gene3D" id="3.40.50.300">
    <property type="entry name" value="P-loop containing nucleotide triphosphate hydrolases"/>
    <property type="match status" value="1"/>
</dbReference>
<dbReference type="PANTHER" id="PTHR10218">
    <property type="entry name" value="GTP-BINDING PROTEIN ALPHA SUBUNIT"/>
    <property type="match status" value="1"/>
</dbReference>
<dbReference type="Pfam" id="PF00503">
    <property type="entry name" value="G-alpha"/>
    <property type="match status" value="1"/>
</dbReference>
<evidence type="ECO:0000256" key="7">
    <source>
        <dbReference type="SAM" id="MobiDB-lite"/>
    </source>
</evidence>
<evidence type="ECO:0000256" key="5">
    <source>
        <dbReference type="PIRSR" id="PIRSR601019-1"/>
    </source>
</evidence>
<evidence type="ECO:0000256" key="6">
    <source>
        <dbReference type="PIRSR" id="PIRSR601019-2"/>
    </source>
</evidence>
<dbReference type="SUPFAM" id="SSF47895">
    <property type="entry name" value="Transducin (alpha subunit), insertion domain"/>
    <property type="match status" value="1"/>
</dbReference>